<sequence>MKHRLVALTAVVAVAFTGGCGALGSAAAGVSDIGSTTPTSKATPTGEAGPTGDVKATGKAAPAEEKAPGKASVKDAGDLPDPCTLLSEAEVVDLTDREITQIDEDGGAAGDATRYCQWQQSGGQLAVFLSRTTAEDFDITINEAEWVDGVGHDAYTHSGHLYVLHGTVQIDVYSRGASDAQNLADAKSVAKALIPRI</sequence>
<feature type="chain" id="PRO_5038684019" description="DUF3558 domain-containing protein" evidence="2">
    <location>
        <begin position="23"/>
        <end position="197"/>
    </location>
</feature>
<keyword evidence="4" id="KW-1185">Reference proteome</keyword>
<reference evidence="3 4" key="1">
    <citation type="submission" date="2018-05" db="EMBL/GenBank/DDBJ databases">
        <title>Genomic Encyclopedia of Archaeal and Bacterial Type Strains, Phase II (KMG-II): from individual species to whole genera.</title>
        <authorList>
            <person name="Goeker M."/>
        </authorList>
    </citation>
    <scope>NUCLEOTIDE SEQUENCE [LARGE SCALE GENOMIC DNA]</scope>
    <source>
        <strain evidence="3 4">DSM 45184</strain>
    </source>
</reference>
<organism evidence="3 4">
    <name type="scientific">Actinoplanes xinjiangensis</name>
    <dbReference type="NCBI Taxonomy" id="512350"/>
    <lineage>
        <taxon>Bacteria</taxon>
        <taxon>Bacillati</taxon>
        <taxon>Actinomycetota</taxon>
        <taxon>Actinomycetes</taxon>
        <taxon>Micromonosporales</taxon>
        <taxon>Micromonosporaceae</taxon>
        <taxon>Actinoplanes</taxon>
    </lineage>
</organism>
<evidence type="ECO:0000313" key="3">
    <source>
        <dbReference type="EMBL" id="PWK48096.1"/>
    </source>
</evidence>
<evidence type="ECO:0000256" key="2">
    <source>
        <dbReference type="SAM" id="SignalP"/>
    </source>
</evidence>
<evidence type="ECO:0000313" key="4">
    <source>
        <dbReference type="Proteomes" id="UP000245697"/>
    </source>
</evidence>
<dbReference type="RefSeq" id="WP_109593171.1">
    <property type="nucleotide sequence ID" value="NZ_BONA01000039.1"/>
</dbReference>
<comment type="caution">
    <text evidence="3">The sequence shown here is derived from an EMBL/GenBank/DDBJ whole genome shotgun (WGS) entry which is preliminary data.</text>
</comment>
<dbReference type="OrthoDB" id="4762636at2"/>
<gene>
    <name evidence="3" type="ORF">BC793_106123</name>
</gene>
<name>A0A316FK66_9ACTN</name>
<keyword evidence="2" id="KW-0732">Signal</keyword>
<feature type="compositionally biased region" description="Basic and acidic residues" evidence="1">
    <location>
        <begin position="62"/>
        <end position="77"/>
    </location>
</feature>
<dbReference type="Proteomes" id="UP000245697">
    <property type="component" value="Unassembled WGS sequence"/>
</dbReference>
<dbReference type="PROSITE" id="PS51257">
    <property type="entry name" value="PROKAR_LIPOPROTEIN"/>
    <property type="match status" value="1"/>
</dbReference>
<feature type="region of interest" description="Disordered" evidence="1">
    <location>
        <begin position="35"/>
        <end position="79"/>
    </location>
</feature>
<proteinExistence type="predicted"/>
<dbReference type="AlphaFoldDB" id="A0A316FK66"/>
<feature type="signal peptide" evidence="2">
    <location>
        <begin position="1"/>
        <end position="22"/>
    </location>
</feature>
<evidence type="ECO:0008006" key="5">
    <source>
        <dbReference type="Google" id="ProtNLM"/>
    </source>
</evidence>
<protein>
    <recommendedName>
        <fullName evidence="5">DUF3558 domain-containing protein</fullName>
    </recommendedName>
</protein>
<evidence type="ECO:0000256" key="1">
    <source>
        <dbReference type="SAM" id="MobiDB-lite"/>
    </source>
</evidence>
<accession>A0A316FK66</accession>
<dbReference type="EMBL" id="QGGR01000006">
    <property type="protein sequence ID" value="PWK48096.1"/>
    <property type="molecule type" value="Genomic_DNA"/>
</dbReference>